<accession>A0A1E7FIM2</accession>
<organism evidence="4 5">
    <name type="scientific">Fragilariopsis cylindrus CCMP1102</name>
    <dbReference type="NCBI Taxonomy" id="635003"/>
    <lineage>
        <taxon>Eukaryota</taxon>
        <taxon>Sar</taxon>
        <taxon>Stramenopiles</taxon>
        <taxon>Ochrophyta</taxon>
        <taxon>Bacillariophyta</taxon>
        <taxon>Bacillariophyceae</taxon>
        <taxon>Bacillariophycidae</taxon>
        <taxon>Bacillariales</taxon>
        <taxon>Bacillariaceae</taxon>
        <taxon>Fragilariopsis</taxon>
    </lineage>
</organism>
<dbReference type="PANTHER" id="PTHR26379">
    <property type="entry name" value="BTB/POZ AND MATH DOMAIN-CONTAINING PROTEIN 1"/>
    <property type="match status" value="1"/>
</dbReference>
<dbReference type="SMART" id="SM00225">
    <property type="entry name" value="BTB"/>
    <property type="match status" value="1"/>
</dbReference>
<feature type="domain" description="SAP" evidence="3">
    <location>
        <begin position="373"/>
        <end position="407"/>
    </location>
</feature>
<dbReference type="Gene3D" id="2.60.210.10">
    <property type="entry name" value="Apoptosis, Tumor Necrosis Factor Receptor Associated Protein 2, Chain A"/>
    <property type="match status" value="1"/>
</dbReference>
<sequence>MTESPASRAAKRMKLVGETSYGKPKVSFGNIEKMQFHIHDFANINHKIGEHFKTNTIKAHGHLWKLKIYPRGNIQSNTDTEHVSIYLHCMGTDPVLAKARIRTKTKKLGKNSHEYARYVHGHQNFAERDDIIGNDCNKDGTLTITVELRVATEKRSVWFPNSTSNDDVLYTIFNSADTSDVTFIIGSTGKEFYGHKCVLAVRAKELYELVLVEESSNIEGNDNNVVAIPDVDEKAFETLLEFVYTGKEPEFNDDDDDDEEIAKSIFITADRFGCKDLKLYMESILIEKFLIPSNVAALLLFADSHSCALLKEATMNMYIEDCKPVIESKDDWSKLKESNDLLVELLVYATSASSGRKKYSSVVDDGNGSIEDADEFDVTSLRERLQKVGLDVDGSREYLLELWKNYLRPVAL</sequence>
<dbReference type="GO" id="GO:0016567">
    <property type="term" value="P:protein ubiquitination"/>
    <property type="evidence" value="ECO:0007669"/>
    <property type="project" value="InterPro"/>
</dbReference>
<dbReference type="AlphaFoldDB" id="A0A1E7FIM2"/>
<evidence type="ECO:0000259" key="3">
    <source>
        <dbReference type="PROSITE" id="PS50800"/>
    </source>
</evidence>
<dbReference type="Pfam" id="PF00651">
    <property type="entry name" value="BTB"/>
    <property type="match status" value="1"/>
</dbReference>
<dbReference type="Proteomes" id="UP000095751">
    <property type="component" value="Unassembled WGS sequence"/>
</dbReference>
<dbReference type="PROSITE" id="PS50800">
    <property type="entry name" value="SAP"/>
    <property type="match status" value="1"/>
</dbReference>
<evidence type="ECO:0008006" key="6">
    <source>
        <dbReference type="Google" id="ProtNLM"/>
    </source>
</evidence>
<dbReference type="SUPFAM" id="SSF54695">
    <property type="entry name" value="POZ domain"/>
    <property type="match status" value="1"/>
</dbReference>
<dbReference type="PROSITE" id="PS50097">
    <property type="entry name" value="BTB"/>
    <property type="match status" value="1"/>
</dbReference>
<dbReference type="InParanoid" id="A0A1E7FIM2"/>
<dbReference type="PANTHER" id="PTHR26379:SF187">
    <property type="entry name" value="OS07G0655300 PROTEIN"/>
    <property type="match status" value="1"/>
</dbReference>
<evidence type="ECO:0000313" key="4">
    <source>
        <dbReference type="EMBL" id="OEU18029.1"/>
    </source>
</evidence>
<dbReference type="InterPro" id="IPR000210">
    <property type="entry name" value="BTB/POZ_dom"/>
</dbReference>
<dbReference type="CDD" id="cd00121">
    <property type="entry name" value="MATH"/>
    <property type="match status" value="1"/>
</dbReference>
<evidence type="ECO:0000259" key="2">
    <source>
        <dbReference type="PROSITE" id="PS50144"/>
    </source>
</evidence>
<name>A0A1E7FIM2_9STRA</name>
<dbReference type="InterPro" id="IPR045005">
    <property type="entry name" value="BPM1-6"/>
</dbReference>
<dbReference type="Gene3D" id="1.25.40.420">
    <property type="match status" value="1"/>
</dbReference>
<evidence type="ECO:0000259" key="1">
    <source>
        <dbReference type="PROSITE" id="PS50097"/>
    </source>
</evidence>
<dbReference type="SUPFAM" id="SSF49599">
    <property type="entry name" value="TRAF domain-like"/>
    <property type="match status" value="1"/>
</dbReference>
<gene>
    <name evidence="4" type="ORF">FRACYDRAFT_238463</name>
</gene>
<dbReference type="EMBL" id="KV784357">
    <property type="protein sequence ID" value="OEU18029.1"/>
    <property type="molecule type" value="Genomic_DNA"/>
</dbReference>
<keyword evidence="5" id="KW-1185">Reference proteome</keyword>
<feature type="domain" description="BTB" evidence="1">
    <location>
        <begin position="179"/>
        <end position="247"/>
    </location>
</feature>
<dbReference type="Pfam" id="PF22486">
    <property type="entry name" value="MATH_2"/>
    <property type="match status" value="1"/>
</dbReference>
<dbReference type="OrthoDB" id="681301at2759"/>
<dbReference type="Gene3D" id="3.30.710.10">
    <property type="entry name" value="Potassium Channel Kv1.1, Chain A"/>
    <property type="match status" value="1"/>
</dbReference>
<feature type="domain" description="MATH" evidence="2">
    <location>
        <begin position="31"/>
        <end position="148"/>
    </location>
</feature>
<dbReference type="InterPro" id="IPR011333">
    <property type="entry name" value="SKP1/BTB/POZ_sf"/>
</dbReference>
<dbReference type="InterPro" id="IPR008974">
    <property type="entry name" value="TRAF-like"/>
</dbReference>
<dbReference type="InterPro" id="IPR003034">
    <property type="entry name" value="SAP_dom"/>
</dbReference>
<dbReference type="KEGG" id="fcy:FRACYDRAFT_238463"/>
<dbReference type="PROSITE" id="PS50144">
    <property type="entry name" value="MATH"/>
    <property type="match status" value="1"/>
</dbReference>
<protein>
    <recommendedName>
        <fullName evidence="6">POZ domain-containing protein</fullName>
    </recommendedName>
</protein>
<proteinExistence type="predicted"/>
<dbReference type="CDD" id="cd18186">
    <property type="entry name" value="BTB_POZ_ZBTB_KLHL-like"/>
    <property type="match status" value="1"/>
</dbReference>
<dbReference type="InterPro" id="IPR002083">
    <property type="entry name" value="MATH/TRAF_dom"/>
</dbReference>
<reference evidence="4 5" key="1">
    <citation type="submission" date="2016-09" db="EMBL/GenBank/DDBJ databases">
        <title>Extensive genetic diversity and differential bi-allelic expression allows diatom success in the polar Southern Ocean.</title>
        <authorList>
            <consortium name="DOE Joint Genome Institute"/>
            <person name="Mock T."/>
            <person name="Otillar R.P."/>
            <person name="Strauss J."/>
            <person name="Dupont C."/>
            <person name="Frickenhaus S."/>
            <person name="Maumus F."/>
            <person name="Mcmullan M."/>
            <person name="Sanges R."/>
            <person name="Schmutz J."/>
            <person name="Toseland A."/>
            <person name="Valas R."/>
            <person name="Veluchamy A."/>
            <person name="Ward B.J."/>
            <person name="Allen A."/>
            <person name="Barry K."/>
            <person name="Falciatore A."/>
            <person name="Ferrante M."/>
            <person name="Fortunato A.E."/>
            <person name="Gloeckner G."/>
            <person name="Gruber A."/>
            <person name="Hipkin R."/>
            <person name="Janech M."/>
            <person name="Kroth P."/>
            <person name="Leese F."/>
            <person name="Lindquist E."/>
            <person name="Lyon B.R."/>
            <person name="Martin J."/>
            <person name="Mayer C."/>
            <person name="Parker M."/>
            <person name="Quesneville H."/>
            <person name="Raymond J."/>
            <person name="Uhlig C."/>
            <person name="Valentin K.U."/>
            <person name="Worden A.Z."/>
            <person name="Armbrust E.V."/>
            <person name="Bowler C."/>
            <person name="Green B."/>
            <person name="Moulton V."/>
            <person name="Van Oosterhout C."/>
            <person name="Grigoriev I."/>
        </authorList>
    </citation>
    <scope>NUCLEOTIDE SEQUENCE [LARGE SCALE GENOMIC DNA]</scope>
    <source>
        <strain evidence="4 5">CCMP1102</strain>
    </source>
</reference>
<evidence type="ECO:0000313" key="5">
    <source>
        <dbReference type="Proteomes" id="UP000095751"/>
    </source>
</evidence>